<keyword evidence="2" id="KW-1185">Reference proteome</keyword>
<dbReference type="Proteomes" id="UP001285441">
    <property type="component" value="Unassembled WGS sequence"/>
</dbReference>
<comment type="caution">
    <text evidence="1">The sequence shown here is derived from an EMBL/GenBank/DDBJ whole genome shotgun (WGS) entry which is preliminary data.</text>
</comment>
<reference evidence="1" key="1">
    <citation type="journal article" date="2023" name="Mol. Phylogenet. Evol.">
        <title>Genome-scale phylogeny and comparative genomics of the fungal order Sordariales.</title>
        <authorList>
            <person name="Hensen N."/>
            <person name="Bonometti L."/>
            <person name="Westerberg I."/>
            <person name="Brannstrom I.O."/>
            <person name="Guillou S."/>
            <person name="Cros-Aarteil S."/>
            <person name="Calhoun S."/>
            <person name="Haridas S."/>
            <person name="Kuo A."/>
            <person name="Mondo S."/>
            <person name="Pangilinan J."/>
            <person name="Riley R."/>
            <person name="LaButti K."/>
            <person name="Andreopoulos B."/>
            <person name="Lipzen A."/>
            <person name="Chen C."/>
            <person name="Yan M."/>
            <person name="Daum C."/>
            <person name="Ng V."/>
            <person name="Clum A."/>
            <person name="Steindorff A."/>
            <person name="Ohm R.A."/>
            <person name="Martin F."/>
            <person name="Silar P."/>
            <person name="Natvig D.O."/>
            <person name="Lalanne C."/>
            <person name="Gautier V."/>
            <person name="Ament-Velasquez S.L."/>
            <person name="Kruys A."/>
            <person name="Hutchinson M.I."/>
            <person name="Powell A.J."/>
            <person name="Barry K."/>
            <person name="Miller A.N."/>
            <person name="Grigoriev I.V."/>
            <person name="Debuchy R."/>
            <person name="Gladieux P."/>
            <person name="Hiltunen Thoren M."/>
            <person name="Johannesson H."/>
        </authorList>
    </citation>
    <scope>NUCLEOTIDE SEQUENCE</scope>
    <source>
        <strain evidence="1">CBS 232.78</strain>
    </source>
</reference>
<organism evidence="1 2">
    <name type="scientific">Podospora didyma</name>
    <dbReference type="NCBI Taxonomy" id="330526"/>
    <lineage>
        <taxon>Eukaryota</taxon>
        <taxon>Fungi</taxon>
        <taxon>Dikarya</taxon>
        <taxon>Ascomycota</taxon>
        <taxon>Pezizomycotina</taxon>
        <taxon>Sordariomycetes</taxon>
        <taxon>Sordariomycetidae</taxon>
        <taxon>Sordariales</taxon>
        <taxon>Podosporaceae</taxon>
        <taxon>Podospora</taxon>
    </lineage>
</organism>
<evidence type="ECO:0000313" key="1">
    <source>
        <dbReference type="EMBL" id="KAK3392769.1"/>
    </source>
</evidence>
<gene>
    <name evidence="1" type="ORF">B0H63DRAFT_443070</name>
</gene>
<proteinExistence type="predicted"/>
<sequence>MNKPDPIFGVLMRRYLPQVKLGRHFLFRKEASRLAGAIDRSGSPFSASVSSLADLQLGSPGADASTRHSFPQSTSLTLWEIGSSKSIRGLLAATPNLERLVLIGICAKDSHRGTAIRLEKLRILRIKHSRQLDAEALAVFIMDCCPRLAEFYLETPIDGVSSESDILLGILLPRNVVQSLTPAAASLRRLYIGMHQERWDKRDHMHKHQFSSTIDANSNNSEAGQKVVSRFESQAAAVVRQGPIPPLGGIFAYLRWLTVFASLLDLGGKRGRRHVLVDTLQGCYHLEGLMIKSAHVFYLQKPY</sequence>
<dbReference type="Gene3D" id="3.80.10.10">
    <property type="entry name" value="Ribonuclease Inhibitor"/>
    <property type="match status" value="1"/>
</dbReference>
<protein>
    <submittedName>
        <fullName evidence="1">Uncharacterized protein</fullName>
    </submittedName>
</protein>
<name>A0AAE0U703_9PEZI</name>
<accession>A0AAE0U703</accession>
<dbReference type="AlphaFoldDB" id="A0AAE0U703"/>
<evidence type="ECO:0000313" key="2">
    <source>
        <dbReference type="Proteomes" id="UP001285441"/>
    </source>
</evidence>
<dbReference type="EMBL" id="JAULSW010000001">
    <property type="protein sequence ID" value="KAK3392769.1"/>
    <property type="molecule type" value="Genomic_DNA"/>
</dbReference>
<reference evidence="1" key="2">
    <citation type="submission" date="2023-06" db="EMBL/GenBank/DDBJ databases">
        <authorList>
            <consortium name="Lawrence Berkeley National Laboratory"/>
            <person name="Haridas S."/>
            <person name="Hensen N."/>
            <person name="Bonometti L."/>
            <person name="Westerberg I."/>
            <person name="Brannstrom I.O."/>
            <person name="Guillou S."/>
            <person name="Cros-Aarteil S."/>
            <person name="Calhoun S."/>
            <person name="Kuo A."/>
            <person name="Mondo S."/>
            <person name="Pangilinan J."/>
            <person name="Riley R."/>
            <person name="LaButti K."/>
            <person name="Andreopoulos B."/>
            <person name="Lipzen A."/>
            <person name="Chen C."/>
            <person name="Yanf M."/>
            <person name="Daum C."/>
            <person name="Ng V."/>
            <person name="Clum A."/>
            <person name="Steindorff A."/>
            <person name="Ohm R."/>
            <person name="Martin F."/>
            <person name="Silar P."/>
            <person name="Natvig D."/>
            <person name="Lalanne C."/>
            <person name="Gautier V."/>
            <person name="Ament-velasquez S.L."/>
            <person name="Kruys A."/>
            <person name="Hutchinson M.I."/>
            <person name="Powell A.J."/>
            <person name="Barry K."/>
            <person name="Miller A.N."/>
            <person name="Grigoriev I.V."/>
            <person name="Debuchy R."/>
            <person name="Gladieux P."/>
            <person name="Thoren M.H."/>
            <person name="Johannesson H."/>
        </authorList>
    </citation>
    <scope>NUCLEOTIDE SEQUENCE</scope>
    <source>
        <strain evidence="1">CBS 232.78</strain>
    </source>
</reference>
<dbReference type="InterPro" id="IPR032675">
    <property type="entry name" value="LRR_dom_sf"/>
</dbReference>